<dbReference type="PANTHER" id="PTHR31528">
    <property type="entry name" value="4-AMINO-5-HYDROXYMETHYL-2-METHYLPYRIMIDINE PHOSPHATE SYNTHASE THI11-RELATED"/>
    <property type="match status" value="1"/>
</dbReference>
<feature type="signal peptide" evidence="1">
    <location>
        <begin position="1"/>
        <end position="25"/>
    </location>
</feature>
<feature type="chain" id="PRO_5038793677" evidence="1">
    <location>
        <begin position="26"/>
        <end position="335"/>
    </location>
</feature>
<dbReference type="PROSITE" id="PS51257">
    <property type="entry name" value="PROKAR_LIPOPROTEIN"/>
    <property type="match status" value="1"/>
</dbReference>
<dbReference type="RefSeq" id="WP_057749315.1">
    <property type="nucleotide sequence ID" value="NZ_BJVH01000013.1"/>
</dbReference>
<sequence>MKFFKPFWSYLGITLLLILVLSGCASNSQNTKTKTITVVLDWTPNTNHTGMYVAKQKGYYKKNHLNVKFVQPPKDGAEQLVASGKAQIGVSAQDTFAGAIARRNPLPITTIAGIVQHNTSGIMSRKADGITAPKKMMGKRYATWDLPIEQATIKQVVQDDGGSYGKIKKIPNNSTDEVATLRAKQADAIWVFYGWAGENAQVKNFPINYFSFRSLNKVFDYYTPTLIGNDRFLKRNSQVTKDFLKATAEGYHFASKHPQTAANLLMAAVPELKSNRKLIYASQRYLSKQYSLGTDQWGKIDAQRWNRFYSWLNQNHLVTQQLKKDQGFTNRYLSK</sequence>
<dbReference type="AlphaFoldDB" id="A0A0R2IQD3"/>
<gene>
    <name evidence="3" type="ORF">IV80_GL000901</name>
</gene>
<reference evidence="3 4" key="1">
    <citation type="journal article" date="2015" name="Genome Announc.">
        <title>Expanding the biotechnology potential of lactobacilli through comparative genomics of 213 strains and associated genera.</title>
        <authorList>
            <person name="Sun Z."/>
            <person name="Harris H.M."/>
            <person name="McCann A."/>
            <person name="Guo C."/>
            <person name="Argimon S."/>
            <person name="Zhang W."/>
            <person name="Yang X."/>
            <person name="Jeffery I.B."/>
            <person name="Cooney J.C."/>
            <person name="Kagawa T.F."/>
            <person name="Liu W."/>
            <person name="Song Y."/>
            <person name="Salvetti E."/>
            <person name="Wrobel A."/>
            <person name="Rasinkangas P."/>
            <person name="Parkhill J."/>
            <person name="Rea M.C."/>
            <person name="O'Sullivan O."/>
            <person name="Ritari J."/>
            <person name="Douillard F.P."/>
            <person name="Paul Ross R."/>
            <person name="Yang R."/>
            <person name="Briner A.E."/>
            <person name="Felis G.E."/>
            <person name="de Vos W.M."/>
            <person name="Barrangou R."/>
            <person name="Klaenhammer T.R."/>
            <person name="Caufield P.W."/>
            <person name="Cui Y."/>
            <person name="Zhang H."/>
            <person name="O'Toole P.W."/>
        </authorList>
    </citation>
    <scope>NUCLEOTIDE SEQUENCE [LARGE SCALE GENOMIC DNA]</scope>
    <source>
        <strain evidence="3 4">DSM 17757</strain>
    </source>
</reference>
<name>A0A0R2IQD3_9LACO</name>
<evidence type="ECO:0000259" key="2">
    <source>
        <dbReference type="Pfam" id="PF09084"/>
    </source>
</evidence>
<dbReference type="InterPro" id="IPR015168">
    <property type="entry name" value="SsuA/THI5"/>
</dbReference>
<evidence type="ECO:0000313" key="3">
    <source>
        <dbReference type="EMBL" id="KRN67361.1"/>
    </source>
</evidence>
<evidence type="ECO:0000313" key="4">
    <source>
        <dbReference type="Proteomes" id="UP000051568"/>
    </source>
</evidence>
<dbReference type="EMBL" id="JQBR01000002">
    <property type="protein sequence ID" value="KRN67361.1"/>
    <property type="molecule type" value="Genomic_DNA"/>
</dbReference>
<dbReference type="OrthoDB" id="9815602at2"/>
<organism evidence="3 4">
    <name type="scientific">Pediococcus cellicola</name>
    <dbReference type="NCBI Taxonomy" id="319652"/>
    <lineage>
        <taxon>Bacteria</taxon>
        <taxon>Bacillati</taxon>
        <taxon>Bacillota</taxon>
        <taxon>Bacilli</taxon>
        <taxon>Lactobacillales</taxon>
        <taxon>Lactobacillaceae</taxon>
        <taxon>Pediococcus</taxon>
    </lineage>
</organism>
<accession>A0A0R2IQD3</accession>
<dbReference type="SUPFAM" id="SSF53850">
    <property type="entry name" value="Periplasmic binding protein-like II"/>
    <property type="match status" value="1"/>
</dbReference>
<proteinExistence type="predicted"/>
<feature type="domain" description="SsuA/THI5-like" evidence="2">
    <location>
        <begin position="45"/>
        <end position="261"/>
    </location>
</feature>
<dbReference type="InterPro" id="IPR027939">
    <property type="entry name" value="NMT1/THI5"/>
</dbReference>
<dbReference type="STRING" id="319652.IV80_GL000901"/>
<dbReference type="PANTHER" id="PTHR31528:SF3">
    <property type="entry name" value="THIAMINE BIOSYNTHESIS PROTEIN HI_0357-RELATED"/>
    <property type="match status" value="1"/>
</dbReference>
<protein>
    <submittedName>
        <fullName evidence="3">ABC-type nitrate sulfonate bicarbonate transport system, periplasmic component</fullName>
    </submittedName>
</protein>
<comment type="caution">
    <text evidence="3">The sequence shown here is derived from an EMBL/GenBank/DDBJ whole genome shotgun (WGS) entry which is preliminary data.</text>
</comment>
<dbReference type="PATRIC" id="fig|319652.3.peg.908"/>
<dbReference type="Gene3D" id="3.40.190.10">
    <property type="entry name" value="Periplasmic binding protein-like II"/>
    <property type="match status" value="2"/>
</dbReference>
<keyword evidence="4" id="KW-1185">Reference proteome</keyword>
<keyword evidence="1" id="KW-0732">Signal</keyword>
<dbReference type="GO" id="GO:0009228">
    <property type="term" value="P:thiamine biosynthetic process"/>
    <property type="evidence" value="ECO:0007669"/>
    <property type="project" value="InterPro"/>
</dbReference>
<dbReference type="Pfam" id="PF09084">
    <property type="entry name" value="NMT1"/>
    <property type="match status" value="1"/>
</dbReference>
<evidence type="ECO:0000256" key="1">
    <source>
        <dbReference type="SAM" id="SignalP"/>
    </source>
</evidence>
<dbReference type="Proteomes" id="UP000051568">
    <property type="component" value="Unassembled WGS sequence"/>
</dbReference>